<name>A0ABR8SX37_9BACL</name>
<dbReference type="EMBL" id="JACSQL010000002">
    <property type="protein sequence ID" value="MBD7968061.1"/>
    <property type="molecule type" value="Genomic_DNA"/>
</dbReference>
<protein>
    <recommendedName>
        <fullName evidence="3">Helicase XPB/Ssl2 N-terminal domain-containing protein</fullName>
    </recommendedName>
</protein>
<reference evidence="1 2" key="1">
    <citation type="submission" date="2020-08" db="EMBL/GenBank/DDBJ databases">
        <title>A Genomic Blueprint of the Chicken Gut Microbiome.</title>
        <authorList>
            <person name="Gilroy R."/>
            <person name="Ravi A."/>
            <person name="Getino M."/>
            <person name="Pursley I."/>
            <person name="Horton D.L."/>
            <person name="Alikhan N.-F."/>
            <person name="Baker D."/>
            <person name="Gharbi K."/>
            <person name="Hall N."/>
            <person name="Watson M."/>
            <person name="Adriaenssens E.M."/>
            <person name="Foster-Nyarko E."/>
            <person name="Jarju S."/>
            <person name="Secka A."/>
            <person name="Antonio M."/>
            <person name="Oren A."/>
            <person name="Chaudhuri R."/>
            <person name="La Ragione R.M."/>
            <person name="Hildebrand F."/>
            <person name="Pallen M.J."/>
        </authorList>
    </citation>
    <scope>NUCLEOTIDE SEQUENCE [LARGE SCALE GENOMIC DNA]</scope>
    <source>
        <strain evidence="1 2">Sa2BVA9</strain>
    </source>
</reference>
<dbReference type="Proteomes" id="UP000608071">
    <property type="component" value="Unassembled WGS sequence"/>
</dbReference>
<comment type="caution">
    <text evidence="1">The sequence shown here is derived from an EMBL/GenBank/DDBJ whole genome shotgun (WGS) entry which is preliminary data.</text>
</comment>
<evidence type="ECO:0008006" key="3">
    <source>
        <dbReference type="Google" id="ProtNLM"/>
    </source>
</evidence>
<organism evidence="1 2">
    <name type="scientific">Paenibacillus gallinarum</name>
    <dbReference type="NCBI Taxonomy" id="2762232"/>
    <lineage>
        <taxon>Bacteria</taxon>
        <taxon>Bacillati</taxon>
        <taxon>Bacillota</taxon>
        <taxon>Bacilli</taxon>
        <taxon>Bacillales</taxon>
        <taxon>Paenibacillaceae</taxon>
        <taxon>Paenibacillus</taxon>
    </lineage>
</organism>
<sequence length="367" mass="42663">MNLADLLTYADIGQLNRIANHYECSTNTHSKHELIQSILVTLGNSSFVEEVVHELPEGQLSFLNALLFDGRVNYSIEELTALAKQAMEPKGERPATYFRDIVVQFTKRGWLFNGSTQQTKYLYRVPQDLKTKFVGVIRSKFIQLAEVVSEPSVYREEHHLMFEDMKLLIKFTDQYEIPLNQEGFMYKRTQQQLLDFLHVKEPLVGKAGWRFGYGRSYKEYPDRLALLYDYATHQRYIAENNGILAITDEGTQVFEKSSDEELMQIFRYWLRLYKGAIPSLASVVYWIGECAKEWVTVSSLLESMGEIIHPFYYDTNEAVLKQRILQMMMHLGMVRIGEHEEKGQVVRMTPWGSRLTVTCNAVQYTSR</sequence>
<proteinExistence type="predicted"/>
<accession>A0ABR8SX37</accession>
<evidence type="ECO:0000313" key="2">
    <source>
        <dbReference type="Proteomes" id="UP000608071"/>
    </source>
</evidence>
<keyword evidence="2" id="KW-1185">Reference proteome</keyword>
<dbReference type="RefSeq" id="WP_191799463.1">
    <property type="nucleotide sequence ID" value="NZ_JACSQL010000002.1"/>
</dbReference>
<gene>
    <name evidence="1" type="ORF">H9647_08290</name>
</gene>
<evidence type="ECO:0000313" key="1">
    <source>
        <dbReference type="EMBL" id="MBD7968061.1"/>
    </source>
</evidence>